<protein>
    <submittedName>
        <fullName evidence="1">Uncharacterized protein</fullName>
    </submittedName>
</protein>
<gene>
    <name evidence="1" type="ORF">GCM10008961_27840</name>
</gene>
<dbReference type="EMBL" id="BMQO01000015">
    <property type="protein sequence ID" value="GGS34525.1"/>
    <property type="molecule type" value="Genomic_DNA"/>
</dbReference>
<keyword evidence="2" id="KW-1185">Reference proteome</keyword>
<sequence>MTQIRGRLMELAVEIGPVLHLTLTWEPVRIGPSSYGQLTARYSSSLTGELHLSPALKHLDYVRQDARGVISRGLLPRHAECVQEQYAAFQNQEHPLEGRLDLVSAEESDFGSSVRVFQFLTMALCQICHDVNSASDLPDENMLHHWETAAVQKVLAQYPLETLRSTS</sequence>
<comment type="caution">
    <text evidence="1">The sequence shown here is derived from an EMBL/GenBank/DDBJ whole genome shotgun (WGS) entry which is preliminary data.</text>
</comment>
<reference evidence="2" key="1">
    <citation type="journal article" date="2019" name="Int. J. Syst. Evol. Microbiol.">
        <title>The Global Catalogue of Microorganisms (GCM) 10K type strain sequencing project: providing services to taxonomists for standard genome sequencing and annotation.</title>
        <authorList>
            <consortium name="The Broad Institute Genomics Platform"/>
            <consortium name="The Broad Institute Genome Sequencing Center for Infectious Disease"/>
            <person name="Wu L."/>
            <person name="Ma J."/>
        </authorList>
    </citation>
    <scope>NUCLEOTIDE SEQUENCE [LARGE SCALE GENOMIC DNA]</scope>
    <source>
        <strain evidence="2">JCM 31406</strain>
    </source>
</reference>
<name>A0ABQ2SQF4_9DEIO</name>
<organism evidence="1 2">
    <name type="scientific">Deinococcus knuensis</name>
    <dbReference type="NCBI Taxonomy" id="1837380"/>
    <lineage>
        <taxon>Bacteria</taxon>
        <taxon>Thermotogati</taxon>
        <taxon>Deinococcota</taxon>
        <taxon>Deinococci</taxon>
        <taxon>Deinococcales</taxon>
        <taxon>Deinococcaceae</taxon>
        <taxon>Deinococcus</taxon>
    </lineage>
</organism>
<evidence type="ECO:0000313" key="2">
    <source>
        <dbReference type="Proteomes" id="UP000620633"/>
    </source>
</evidence>
<proteinExistence type="predicted"/>
<accession>A0ABQ2SQF4</accession>
<evidence type="ECO:0000313" key="1">
    <source>
        <dbReference type="EMBL" id="GGS34525.1"/>
    </source>
</evidence>
<dbReference type="Proteomes" id="UP000620633">
    <property type="component" value="Unassembled WGS sequence"/>
</dbReference>